<evidence type="ECO:0000256" key="1">
    <source>
        <dbReference type="ARBA" id="ARBA00022729"/>
    </source>
</evidence>
<dbReference type="RefSeq" id="WP_038127231.1">
    <property type="nucleotide sequence ID" value="NZ_AUNB01000001.1"/>
</dbReference>
<dbReference type="PANTHER" id="PTHR30006:SF25">
    <property type="entry name" value="PHOSPHOGLYCERATE TRANSPORT REGULATORY PROTEIN PGTC"/>
    <property type="match status" value="1"/>
</dbReference>
<feature type="signal peptide" evidence="2">
    <location>
        <begin position="1"/>
        <end position="20"/>
    </location>
</feature>
<dbReference type="GO" id="GO:0030288">
    <property type="term" value="C:outer membrane-bounded periplasmic space"/>
    <property type="evidence" value="ECO:0007669"/>
    <property type="project" value="TreeGrafter"/>
</dbReference>
<dbReference type="eggNOG" id="COG1840">
    <property type="taxonomic scope" value="Bacteria"/>
</dbReference>
<evidence type="ECO:0000256" key="2">
    <source>
        <dbReference type="SAM" id="SignalP"/>
    </source>
</evidence>
<feature type="chain" id="PRO_5001696966" description="Iron-binding protein" evidence="2">
    <location>
        <begin position="21"/>
        <end position="346"/>
    </location>
</feature>
<dbReference type="EMBL" id="AUNB01000001">
    <property type="protein sequence ID" value="KEO61542.1"/>
    <property type="molecule type" value="Genomic_DNA"/>
</dbReference>
<dbReference type="Proteomes" id="UP000027471">
    <property type="component" value="Unassembled WGS sequence"/>
</dbReference>
<keyword evidence="1 2" id="KW-0732">Signal</keyword>
<dbReference type="InterPro" id="IPR006059">
    <property type="entry name" value="SBP"/>
</dbReference>
<evidence type="ECO:0000313" key="3">
    <source>
        <dbReference type="EMBL" id="KEO61542.1"/>
    </source>
</evidence>
<evidence type="ECO:0000313" key="4">
    <source>
        <dbReference type="Proteomes" id="UP000027471"/>
    </source>
</evidence>
<dbReference type="Gene3D" id="3.40.190.10">
    <property type="entry name" value="Periplasmic binding protein-like II"/>
    <property type="match status" value="2"/>
</dbReference>
<keyword evidence="4" id="KW-1185">Reference proteome</keyword>
<dbReference type="AlphaFoldDB" id="A0A074KJ14"/>
<dbReference type="Pfam" id="PF01547">
    <property type="entry name" value="SBP_bac_1"/>
    <property type="match status" value="1"/>
</dbReference>
<evidence type="ECO:0008006" key="5">
    <source>
        <dbReference type="Google" id="ProtNLM"/>
    </source>
</evidence>
<dbReference type="SUPFAM" id="SSF53850">
    <property type="entry name" value="Periplasmic binding protein-like II"/>
    <property type="match status" value="1"/>
</dbReference>
<dbReference type="STRING" id="1353528.DT23_00820"/>
<name>A0A074KJ14_9RHOB</name>
<organism evidence="3 4">
    <name type="scientific">Thioclava indica</name>
    <dbReference type="NCBI Taxonomy" id="1353528"/>
    <lineage>
        <taxon>Bacteria</taxon>
        <taxon>Pseudomonadati</taxon>
        <taxon>Pseudomonadota</taxon>
        <taxon>Alphaproteobacteria</taxon>
        <taxon>Rhodobacterales</taxon>
        <taxon>Paracoccaceae</taxon>
        <taxon>Thioclava</taxon>
    </lineage>
</organism>
<accession>A0A074KJ14</accession>
<reference evidence="3 4" key="1">
    <citation type="journal article" date="2015" name="Antonie Van Leeuwenhoek">
        <title>Thioclava indica sp. nov., isolated from surface seawater of the Indian Ocean.</title>
        <authorList>
            <person name="Liu Y."/>
            <person name="Lai Q."/>
            <person name="Du J."/>
            <person name="Xu H."/>
            <person name="Jiang L."/>
            <person name="Shao Z."/>
        </authorList>
    </citation>
    <scope>NUCLEOTIDE SEQUENCE [LARGE SCALE GENOMIC DNA]</scope>
    <source>
        <strain evidence="3 4">DT23-4</strain>
    </source>
</reference>
<dbReference type="PANTHER" id="PTHR30006">
    <property type="entry name" value="THIAMINE-BINDING PERIPLASMIC PROTEIN-RELATED"/>
    <property type="match status" value="1"/>
</dbReference>
<proteinExistence type="predicted"/>
<dbReference type="OrthoDB" id="8673316at2"/>
<protein>
    <recommendedName>
        <fullName evidence="5">Iron-binding protein</fullName>
    </recommendedName>
</protein>
<comment type="caution">
    <text evidence="3">The sequence shown here is derived from an EMBL/GenBank/DDBJ whole genome shotgun (WGS) entry which is preliminary data.</text>
</comment>
<gene>
    <name evidence="3" type="ORF">DT23_00820</name>
</gene>
<sequence>MTRFAILVSALIAAALPAMAQQDGPEARARFGPADGPAMVLRSTTDITVLGPTLEDFTARNPGIAVDYEQWGSNALYDISQRECEAGQSRADAVLSSAVHQMVDLVNRGCAGSYRSTASAGLPAARRWRDQLWGVTQEPAVIIYNTHLVPPQDVPHTRFALLDLMRRAEGRYQGKIATYEIEASGLGYLFAFEDSLEASTFGALMEGFSRADAVATCCSAEIIKGVSQGEYAIAYNVLGSYVNARRDPNVGVVWPQDYTLMLSRGYMIPKSAGQASAAQRLLDFLLSPRGQEDLRTAGLLLNGEPEDSATPASALHTIAISPVLLVALDRQKRAQFIARWRAAFGR</sequence>